<accession>E6ZMH2</accession>
<organism evidence="2 3">
    <name type="scientific">Sporisorium reilianum (strain SRZ2)</name>
    <name type="common">Maize head smut fungus</name>
    <dbReference type="NCBI Taxonomy" id="999809"/>
    <lineage>
        <taxon>Eukaryota</taxon>
        <taxon>Fungi</taxon>
        <taxon>Dikarya</taxon>
        <taxon>Basidiomycota</taxon>
        <taxon>Ustilaginomycotina</taxon>
        <taxon>Ustilaginomycetes</taxon>
        <taxon>Ustilaginales</taxon>
        <taxon>Ustilaginaceae</taxon>
        <taxon>Sporisorium</taxon>
    </lineage>
</organism>
<dbReference type="EMBL" id="FQ311431">
    <property type="protein sequence ID" value="CBQ68429.1"/>
    <property type="molecule type" value="Genomic_DNA"/>
</dbReference>
<protein>
    <submittedName>
        <fullName evidence="2">Uncharacterized protein</fullName>
    </submittedName>
</protein>
<proteinExistence type="predicted"/>
<dbReference type="OrthoDB" id="3348033at2759"/>
<evidence type="ECO:0000256" key="1">
    <source>
        <dbReference type="SAM" id="MobiDB-lite"/>
    </source>
</evidence>
<keyword evidence="3" id="KW-1185">Reference proteome</keyword>
<reference evidence="2 3" key="1">
    <citation type="journal article" date="2010" name="Science">
        <title>Pathogenicity determinants in smut fungi revealed by genome comparison.</title>
        <authorList>
            <person name="Schirawski J."/>
            <person name="Mannhaupt G."/>
            <person name="Muench K."/>
            <person name="Brefort T."/>
            <person name="Schipper K."/>
            <person name="Doehlemann G."/>
            <person name="Di Stasio M."/>
            <person name="Roessel N."/>
            <person name="Mendoza-Mendoza A."/>
            <person name="Pester D."/>
            <person name="Mueller O."/>
            <person name="Winterberg B."/>
            <person name="Meyer E."/>
            <person name="Ghareeb H."/>
            <person name="Wollenberg T."/>
            <person name="Muensterkoetter M."/>
            <person name="Wong P."/>
            <person name="Walter M."/>
            <person name="Stukenbrock E."/>
            <person name="Gueldener U."/>
            <person name="Kahmann R."/>
        </authorList>
    </citation>
    <scope>NUCLEOTIDE SEQUENCE [LARGE SCALE GENOMIC DNA]</scope>
    <source>
        <strain evidence="3">SRZ2</strain>
    </source>
</reference>
<dbReference type="VEuPathDB" id="FungiDB:sr14719"/>
<feature type="region of interest" description="Disordered" evidence="1">
    <location>
        <begin position="1"/>
        <end position="43"/>
    </location>
</feature>
<name>E6ZMH2_SPORE</name>
<evidence type="ECO:0000313" key="3">
    <source>
        <dbReference type="Proteomes" id="UP000008867"/>
    </source>
</evidence>
<feature type="compositionally biased region" description="Basic residues" evidence="1">
    <location>
        <begin position="19"/>
        <end position="31"/>
    </location>
</feature>
<feature type="region of interest" description="Disordered" evidence="1">
    <location>
        <begin position="68"/>
        <end position="177"/>
    </location>
</feature>
<sequence length="177" mass="18082">MTRAETAPQSTVPRAARAPPHHARPHIRTRQALHTPPSGASALATEITATLDAQHDLAAARAAGDPIPASNAAALGFGQPNGAQQGASTPGAERRDEMQRARTAEFAKRQPDLREIAATSAGSASRVAAGEGQRSGRKGVEELLDTVGRSVGTESGTGAAKGGEIEVTRDAPTARTA</sequence>
<dbReference type="eggNOG" id="ENOG502R2WQ">
    <property type="taxonomic scope" value="Eukaryota"/>
</dbReference>
<evidence type="ECO:0000313" key="2">
    <source>
        <dbReference type="EMBL" id="CBQ68429.1"/>
    </source>
</evidence>
<gene>
    <name evidence="2" type="ORF">sr14719</name>
</gene>
<dbReference type="HOGENOM" id="CLU_1441634_0_0_1"/>
<feature type="compositionally biased region" description="Basic and acidic residues" evidence="1">
    <location>
        <begin position="92"/>
        <end position="115"/>
    </location>
</feature>
<dbReference type="Proteomes" id="UP000008867">
    <property type="component" value="Chromosome 10"/>
</dbReference>
<dbReference type="AlphaFoldDB" id="E6ZMH2"/>